<gene>
    <name evidence="2" type="ORF">LIER_08090</name>
</gene>
<evidence type="ECO:0000313" key="2">
    <source>
        <dbReference type="EMBL" id="GAA0148727.1"/>
    </source>
</evidence>
<feature type="region of interest" description="Disordered" evidence="1">
    <location>
        <begin position="1"/>
        <end position="21"/>
    </location>
</feature>
<protein>
    <submittedName>
        <fullName evidence="2">Uncharacterized protein</fullName>
    </submittedName>
</protein>
<dbReference type="EMBL" id="BAABME010001287">
    <property type="protein sequence ID" value="GAA0148727.1"/>
    <property type="molecule type" value="Genomic_DNA"/>
</dbReference>
<organism evidence="2 3">
    <name type="scientific">Lithospermum erythrorhizon</name>
    <name type="common">Purple gromwell</name>
    <name type="synonym">Lithospermum officinale var. erythrorhizon</name>
    <dbReference type="NCBI Taxonomy" id="34254"/>
    <lineage>
        <taxon>Eukaryota</taxon>
        <taxon>Viridiplantae</taxon>
        <taxon>Streptophyta</taxon>
        <taxon>Embryophyta</taxon>
        <taxon>Tracheophyta</taxon>
        <taxon>Spermatophyta</taxon>
        <taxon>Magnoliopsida</taxon>
        <taxon>eudicotyledons</taxon>
        <taxon>Gunneridae</taxon>
        <taxon>Pentapetalae</taxon>
        <taxon>asterids</taxon>
        <taxon>lamiids</taxon>
        <taxon>Boraginales</taxon>
        <taxon>Boraginaceae</taxon>
        <taxon>Boraginoideae</taxon>
        <taxon>Lithospermeae</taxon>
        <taxon>Lithospermum</taxon>
    </lineage>
</organism>
<name>A0AAV3PCF1_LITER</name>
<sequence length="201" mass="22680">MQKGKAIRKGPDRQTTPSKKRFHLYVDPCYNGSQSKKPSLSSPGLDGSTTPFRSLAGLVISNKPSIVFHMETKLRGHEWDYIKNQKKLTQALVAEDSGIFDVGFSGFPYTWFNNFTSLHSTKARLDRGLASKDWIEEFPDNSRLGLLEWKRDVLGNVQHKIESKQAPQDSLNQGTITNVSKEQALTLAKEIDKLHEANDVY</sequence>
<evidence type="ECO:0000256" key="1">
    <source>
        <dbReference type="SAM" id="MobiDB-lite"/>
    </source>
</evidence>
<accession>A0AAV3PCF1</accession>
<keyword evidence="3" id="KW-1185">Reference proteome</keyword>
<proteinExistence type="predicted"/>
<dbReference type="AlphaFoldDB" id="A0AAV3PCF1"/>
<comment type="caution">
    <text evidence="2">The sequence shown here is derived from an EMBL/GenBank/DDBJ whole genome shotgun (WGS) entry which is preliminary data.</text>
</comment>
<reference evidence="2 3" key="1">
    <citation type="submission" date="2024-01" db="EMBL/GenBank/DDBJ databases">
        <title>The complete chloroplast genome sequence of Lithospermum erythrorhizon: insights into the phylogenetic relationship among Boraginaceae species and the maternal lineages of purple gromwells.</title>
        <authorList>
            <person name="Okada T."/>
            <person name="Watanabe K."/>
        </authorList>
    </citation>
    <scope>NUCLEOTIDE SEQUENCE [LARGE SCALE GENOMIC DNA]</scope>
</reference>
<dbReference type="Proteomes" id="UP001454036">
    <property type="component" value="Unassembled WGS sequence"/>
</dbReference>
<evidence type="ECO:0000313" key="3">
    <source>
        <dbReference type="Proteomes" id="UP001454036"/>
    </source>
</evidence>